<dbReference type="AlphaFoldDB" id="A0A6C0D2D4"/>
<organism evidence="1">
    <name type="scientific">viral metagenome</name>
    <dbReference type="NCBI Taxonomy" id="1070528"/>
    <lineage>
        <taxon>unclassified sequences</taxon>
        <taxon>metagenomes</taxon>
        <taxon>organismal metagenomes</taxon>
    </lineage>
</organism>
<accession>A0A6C0D2D4</accession>
<sequence>MGFYSCPKNYAFGKNSNGTVKIPTQCKALSNADDMVYGNNIPNYSDSGATFYFYRGPTSFSTCTKPTTLQRTSTYFLNVNSSSCSLTFYK</sequence>
<evidence type="ECO:0000313" key="1">
    <source>
        <dbReference type="EMBL" id="QHT10234.1"/>
    </source>
</evidence>
<name>A0A6C0D2D4_9ZZZZ</name>
<protein>
    <submittedName>
        <fullName evidence="1">Uncharacterized protein</fullName>
    </submittedName>
</protein>
<dbReference type="EMBL" id="MN739519">
    <property type="protein sequence ID" value="QHT10234.1"/>
    <property type="molecule type" value="Genomic_DNA"/>
</dbReference>
<proteinExistence type="predicted"/>
<reference evidence="1" key="1">
    <citation type="journal article" date="2020" name="Nature">
        <title>Giant virus diversity and host interactions through global metagenomics.</title>
        <authorList>
            <person name="Schulz F."/>
            <person name="Roux S."/>
            <person name="Paez-Espino D."/>
            <person name="Jungbluth S."/>
            <person name="Walsh D.A."/>
            <person name="Denef V.J."/>
            <person name="McMahon K.D."/>
            <person name="Konstantinidis K.T."/>
            <person name="Eloe-Fadrosh E.A."/>
            <person name="Kyrpides N.C."/>
            <person name="Woyke T."/>
        </authorList>
    </citation>
    <scope>NUCLEOTIDE SEQUENCE</scope>
    <source>
        <strain evidence="1">GVMAG-M-3300023174-104</strain>
    </source>
</reference>